<evidence type="ECO:0000313" key="1">
    <source>
        <dbReference type="EMBL" id="MDL4839889.1"/>
    </source>
</evidence>
<protein>
    <submittedName>
        <fullName evidence="1">RAxF-45 family protein</fullName>
    </submittedName>
</protein>
<reference evidence="1 2" key="1">
    <citation type="submission" date="2023-06" db="EMBL/GenBank/DDBJ databases">
        <title>Aquibacillus rhizosphaerae LR5S19.</title>
        <authorList>
            <person name="Sun J.-Q."/>
        </authorList>
    </citation>
    <scope>NUCLEOTIDE SEQUENCE [LARGE SCALE GENOMIC DNA]</scope>
    <source>
        <strain evidence="1 2">LR5S19</strain>
    </source>
</reference>
<accession>A0ABT7L214</accession>
<dbReference type="InterPro" id="IPR048146">
    <property type="entry name" value="RAxF_45-like"/>
</dbReference>
<evidence type="ECO:0000313" key="2">
    <source>
        <dbReference type="Proteomes" id="UP001235343"/>
    </source>
</evidence>
<comment type="caution">
    <text evidence="1">The sequence shown here is derived from an EMBL/GenBank/DDBJ whole genome shotgun (WGS) entry which is preliminary data.</text>
</comment>
<keyword evidence="2" id="KW-1185">Reference proteome</keyword>
<dbReference type="RefSeq" id="WP_285930859.1">
    <property type="nucleotide sequence ID" value="NZ_JASTZU010000018.1"/>
</dbReference>
<dbReference type="Proteomes" id="UP001235343">
    <property type="component" value="Unassembled WGS sequence"/>
</dbReference>
<name>A0ABT7L214_9BACI</name>
<proteinExistence type="predicted"/>
<organism evidence="1 2">
    <name type="scientific">Aquibacillus rhizosphaerae</name>
    <dbReference type="NCBI Taxonomy" id="3051431"/>
    <lineage>
        <taxon>Bacteria</taxon>
        <taxon>Bacillati</taxon>
        <taxon>Bacillota</taxon>
        <taxon>Bacilli</taxon>
        <taxon>Bacillales</taxon>
        <taxon>Bacillaceae</taxon>
        <taxon>Aquibacillus</taxon>
    </lineage>
</organism>
<dbReference type="EMBL" id="JASTZU010000018">
    <property type="protein sequence ID" value="MDL4839889.1"/>
    <property type="molecule type" value="Genomic_DNA"/>
</dbReference>
<gene>
    <name evidence="1" type="ORF">QQS35_05395</name>
</gene>
<sequence length="42" mass="4801">MLNQAVLVCGYWVEFLYLYRAKFAVAVVNGIRVSFFNNSIAI</sequence>
<dbReference type="NCBIfam" id="NF041642">
    <property type="entry name" value="RAxF_45"/>
    <property type="match status" value="1"/>
</dbReference>